<dbReference type="AlphaFoldDB" id="A9WCP9"/>
<dbReference type="Pfam" id="PF00005">
    <property type="entry name" value="ABC_tran"/>
    <property type="match status" value="1"/>
</dbReference>
<keyword evidence="2" id="KW-0813">Transport</keyword>
<dbReference type="SMART" id="SM00382">
    <property type="entry name" value="AAA"/>
    <property type="match status" value="1"/>
</dbReference>
<evidence type="ECO:0000259" key="10">
    <source>
        <dbReference type="PROSITE" id="PS50893"/>
    </source>
</evidence>
<evidence type="ECO:0000256" key="3">
    <source>
        <dbReference type="ARBA" id="ARBA00022475"/>
    </source>
</evidence>
<evidence type="ECO:0000313" key="11">
    <source>
        <dbReference type="EMBL" id="ABY37011.1"/>
    </source>
</evidence>
<feature type="domain" description="ABC transporter" evidence="10">
    <location>
        <begin position="2"/>
        <end position="238"/>
    </location>
</feature>
<keyword evidence="6" id="KW-0067">ATP-binding</keyword>
<gene>
    <name evidence="11" type="ordered locus">Caur_3834</name>
</gene>
<dbReference type="GO" id="GO:0006826">
    <property type="term" value="P:iron ion transport"/>
    <property type="evidence" value="ECO:0007669"/>
    <property type="project" value="UniProtKB-KW"/>
</dbReference>
<dbReference type="Gene3D" id="3.40.50.300">
    <property type="entry name" value="P-loop containing nucleotide triphosphate hydrolases"/>
    <property type="match status" value="1"/>
</dbReference>
<dbReference type="InterPro" id="IPR017871">
    <property type="entry name" value="ABC_transporter-like_CS"/>
</dbReference>
<name>A9WCP9_CHLAA</name>
<dbReference type="eggNOG" id="COG1120">
    <property type="taxonomic scope" value="Bacteria"/>
</dbReference>
<keyword evidence="9" id="KW-0472">Membrane</keyword>
<dbReference type="GO" id="GO:0005524">
    <property type="term" value="F:ATP binding"/>
    <property type="evidence" value="ECO:0007669"/>
    <property type="project" value="UniProtKB-KW"/>
</dbReference>
<dbReference type="CDD" id="cd03214">
    <property type="entry name" value="ABC_Iron-Siderophores_B12_Hemin"/>
    <property type="match status" value="1"/>
</dbReference>
<dbReference type="PANTHER" id="PTHR42771">
    <property type="entry name" value="IRON(3+)-HYDROXAMATE IMPORT ATP-BINDING PROTEIN FHUC"/>
    <property type="match status" value="1"/>
</dbReference>
<dbReference type="GO" id="GO:0071281">
    <property type="term" value="P:cellular response to iron ion"/>
    <property type="evidence" value="ECO:0000318"/>
    <property type="project" value="GO_Central"/>
</dbReference>
<dbReference type="FunFam" id="3.40.50.300:FF:000134">
    <property type="entry name" value="Iron-enterobactin ABC transporter ATP-binding protein"/>
    <property type="match status" value="1"/>
</dbReference>
<accession>A9WCP9</accession>
<comment type="subcellular location">
    <subcellularLocation>
        <location evidence="1">Cell membrane</location>
        <topology evidence="1">Peripheral membrane protein</topology>
    </subcellularLocation>
</comment>
<dbReference type="GO" id="GO:0016887">
    <property type="term" value="F:ATP hydrolysis activity"/>
    <property type="evidence" value="ECO:0007669"/>
    <property type="project" value="InterPro"/>
</dbReference>
<dbReference type="EMBL" id="CP000909">
    <property type="protein sequence ID" value="ABY37011.1"/>
    <property type="molecule type" value="Genomic_DNA"/>
</dbReference>
<keyword evidence="5" id="KW-0547">Nucleotide-binding</keyword>
<reference evidence="12" key="1">
    <citation type="journal article" date="2011" name="BMC Genomics">
        <title>Complete genome sequence of the filamentous anoxygenic phototrophic bacterium Chloroflexus aurantiacus.</title>
        <authorList>
            <person name="Tang K.H."/>
            <person name="Barry K."/>
            <person name="Chertkov O."/>
            <person name="Dalin E."/>
            <person name="Han C.S."/>
            <person name="Hauser L.J."/>
            <person name="Honchak B.M."/>
            <person name="Karbach L.E."/>
            <person name="Land M.L."/>
            <person name="Lapidus A."/>
            <person name="Larimer F.W."/>
            <person name="Mikhailova N."/>
            <person name="Pitluck S."/>
            <person name="Pierson B.K."/>
            <person name="Blankenship R.E."/>
        </authorList>
    </citation>
    <scope>NUCLEOTIDE SEQUENCE [LARGE SCALE GENOMIC DNA]</scope>
    <source>
        <strain evidence="12">ATCC 29366 / DSM 635 / J-10-fl</strain>
    </source>
</reference>
<keyword evidence="7" id="KW-0408">Iron</keyword>
<evidence type="ECO:0000256" key="2">
    <source>
        <dbReference type="ARBA" id="ARBA00022448"/>
    </source>
</evidence>
<dbReference type="InterPro" id="IPR003593">
    <property type="entry name" value="AAA+_ATPase"/>
</dbReference>
<proteinExistence type="predicted"/>
<dbReference type="EnsemblBacteria" id="ABY37011">
    <property type="protein sequence ID" value="ABY37011"/>
    <property type="gene ID" value="Caur_3834"/>
</dbReference>
<dbReference type="RefSeq" id="WP_012259664.1">
    <property type="nucleotide sequence ID" value="NC_010175.1"/>
</dbReference>
<dbReference type="PROSITE" id="PS00211">
    <property type="entry name" value="ABC_TRANSPORTER_1"/>
    <property type="match status" value="1"/>
</dbReference>
<evidence type="ECO:0000256" key="7">
    <source>
        <dbReference type="ARBA" id="ARBA00023004"/>
    </source>
</evidence>
<evidence type="ECO:0000256" key="9">
    <source>
        <dbReference type="ARBA" id="ARBA00023136"/>
    </source>
</evidence>
<dbReference type="PANTHER" id="PTHR42771:SF2">
    <property type="entry name" value="IRON(3+)-HYDROXAMATE IMPORT ATP-BINDING PROTEIN FHUC"/>
    <property type="match status" value="1"/>
</dbReference>
<dbReference type="HOGENOM" id="CLU_000604_1_11_0"/>
<dbReference type="Proteomes" id="UP000002008">
    <property type="component" value="Chromosome"/>
</dbReference>
<keyword evidence="4" id="KW-0410">Iron transport</keyword>
<evidence type="ECO:0000256" key="6">
    <source>
        <dbReference type="ARBA" id="ARBA00022840"/>
    </source>
</evidence>
<dbReference type="GO" id="GO:0005886">
    <property type="term" value="C:plasma membrane"/>
    <property type="evidence" value="ECO:0000318"/>
    <property type="project" value="GO_Central"/>
</dbReference>
<dbReference type="KEGG" id="cau:Caur_3834"/>
<dbReference type="PROSITE" id="PS50893">
    <property type="entry name" value="ABC_TRANSPORTER_2"/>
    <property type="match status" value="1"/>
</dbReference>
<dbReference type="SUPFAM" id="SSF52540">
    <property type="entry name" value="P-loop containing nucleoside triphosphate hydrolases"/>
    <property type="match status" value="1"/>
</dbReference>
<dbReference type="STRING" id="324602.Caur_3834"/>
<dbReference type="InParanoid" id="A9WCP9"/>
<dbReference type="GO" id="GO:0022857">
    <property type="term" value="F:transmembrane transporter activity"/>
    <property type="evidence" value="ECO:0000318"/>
    <property type="project" value="GO_Central"/>
</dbReference>
<evidence type="ECO:0000256" key="1">
    <source>
        <dbReference type="ARBA" id="ARBA00004202"/>
    </source>
</evidence>
<evidence type="ECO:0000313" key="12">
    <source>
        <dbReference type="Proteomes" id="UP000002008"/>
    </source>
</evidence>
<evidence type="ECO:0000256" key="4">
    <source>
        <dbReference type="ARBA" id="ARBA00022496"/>
    </source>
</evidence>
<keyword evidence="8" id="KW-0406">Ion transport</keyword>
<evidence type="ECO:0000256" key="8">
    <source>
        <dbReference type="ARBA" id="ARBA00023065"/>
    </source>
</evidence>
<dbReference type="PATRIC" id="fig|324602.8.peg.4303"/>
<sequence length="284" mass="30978">MLHTEKLTLAYDQTIIIHDMDVAIPRGQITALVGPNGCGKSTLLRGLARLLAPRGGAAYLDGKAIHRMPTRELAKQLGILPQSPVAPEGLTVRELVAQGRYPHQSWFQQWSADDESAVVKALELTGMTDLAERPVDTLSGGQRQRAWIAMTLAQETEVILLDEPTTFLDLAHQIEVLQLLERLNRSEQRTIVMVVHDLNHATRHAHHIIALKAGKVAAIGAPTEVVTPALLREVFGVEGAVVPDPRSGVPLCIAYGIAVPASANDRCALRPIDAEEFCLYDPER</sequence>
<keyword evidence="3" id="KW-1003">Cell membrane</keyword>
<dbReference type="InterPro" id="IPR051535">
    <property type="entry name" value="Siderophore_ABC-ATPase"/>
</dbReference>
<evidence type="ECO:0000256" key="5">
    <source>
        <dbReference type="ARBA" id="ARBA00022741"/>
    </source>
</evidence>
<dbReference type="FunCoup" id="A9WCP9">
    <property type="interactions" value="104"/>
</dbReference>
<keyword evidence="12" id="KW-1185">Reference proteome</keyword>
<organism evidence="11 12">
    <name type="scientific">Chloroflexus aurantiacus (strain ATCC 29366 / DSM 635 / J-10-fl)</name>
    <dbReference type="NCBI Taxonomy" id="324602"/>
    <lineage>
        <taxon>Bacteria</taxon>
        <taxon>Bacillati</taxon>
        <taxon>Chloroflexota</taxon>
        <taxon>Chloroflexia</taxon>
        <taxon>Chloroflexales</taxon>
        <taxon>Chloroflexineae</taxon>
        <taxon>Chloroflexaceae</taxon>
        <taxon>Chloroflexus</taxon>
    </lineage>
</organism>
<protein>
    <submittedName>
        <fullName evidence="11">ABC transporter related</fullName>
    </submittedName>
</protein>
<dbReference type="InterPro" id="IPR003439">
    <property type="entry name" value="ABC_transporter-like_ATP-bd"/>
</dbReference>
<dbReference type="InterPro" id="IPR027417">
    <property type="entry name" value="P-loop_NTPase"/>
</dbReference>